<dbReference type="InterPro" id="IPR036514">
    <property type="entry name" value="SGNH_hydro_sf"/>
</dbReference>
<gene>
    <name evidence="2" type="ORF">Cha6605_0641</name>
</gene>
<dbReference type="EMBL" id="CP003600">
    <property type="protein sequence ID" value="AFY91918.1"/>
    <property type="molecule type" value="Genomic_DNA"/>
</dbReference>
<name>K9UBB8_CHAP6</name>
<sequence>MKIFLIVGGLLLGYSLMPVRAIAATFSQIVVYGDSLSDVGNAAAKGAIAPYKSQGRFSNGKLWIEYLADRLGIGIDRRQIFAEGGATTGTTNVGQDYIPNLQGISQQVKNNPISDPKALYVIWGGANDYLRATPASIPDPKVTLANLNREMGILIARGAKNILVVNLPNLGTLPSTRNQPAASQLNLLTQAHNAGLAASIDTLRQTNSGVKLILVDVNTAFSQAISDPRGYGFDNVTDGCFSVGCKTPNTYLFWDSIHPTTAGHKIVGDLAFQAVSVPTVPPPTRLTVWLSILGSSIAFKRKLQPADLKENELIETN</sequence>
<dbReference type="eggNOG" id="COG3240">
    <property type="taxonomic scope" value="Bacteria"/>
</dbReference>
<organism evidence="2 3">
    <name type="scientific">Chamaesiphon minutus (strain ATCC 27169 / PCC 6605)</name>
    <dbReference type="NCBI Taxonomy" id="1173020"/>
    <lineage>
        <taxon>Bacteria</taxon>
        <taxon>Bacillati</taxon>
        <taxon>Cyanobacteriota</taxon>
        <taxon>Cyanophyceae</taxon>
        <taxon>Gomontiellales</taxon>
        <taxon>Chamaesiphonaceae</taxon>
        <taxon>Chamaesiphon</taxon>
    </lineage>
</organism>
<dbReference type="PANTHER" id="PTHR45642">
    <property type="entry name" value="GDSL ESTERASE/LIPASE EXL3"/>
    <property type="match status" value="1"/>
</dbReference>
<dbReference type="Proteomes" id="UP000010366">
    <property type="component" value="Chromosome"/>
</dbReference>
<dbReference type="PANTHER" id="PTHR45642:SF139">
    <property type="entry name" value="SGNH HYDROLASE-TYPE ESTERASE DOMAIN-CONTAINING PROTEIN"/>
    <property type="match status" value="1"/>
</dbReference>
<dbReference type="RefSeq" id="WP_015158112.1">
    <property type="nucleotide sequence ID" value="NC_019697.1"/>
</dbReference>
<evidence type="ECO:0000313" key="3">
    <source>
        <dbReference type="Proteomes" id="UP000010366"/>
    </source>
</evidence>
<protein>
    <submittedName>
        <fullName evidence="2">Phospholipase/lecithinase/hemolysin</fullName>
    </submittedName>
</protein>
<dbReference type="OrthoDB" id="5292073at2"/>
<dbReference type="InterPro" id="IPR050592">
    <property type="entry name" value="GDSL_lipolytic_enzyme"/>
</dbReference>
<keyword evidence="3" id="KW-1185">Reference proteome</keyword>
<dbReference type="HOGENOM" id="CLU_015101_3_2_3"/>
<dbReference type="Pfam" id="PF00657">
    <property type="entry name" value="Lipase_GDSL"/>
    <property type="match status" value="1"/>
</dbReference>
<keyword evidence="1" id="KW-0732">Signal</keyword>
<dbReference type="STRING" id="1173020.Cha6605_0641"/>
<proteinExistence type="predicted"/>
<dbReference type="SUPFAM" id="SSF52266">
    <property type="entry name" value="SGNH hydrolase"/>
    <property type="match status" value="1"/>
</dbReference>
<dbReference type="AlphaFoldDB" id="K9UBB8"/>
<dbReference type="InterPro" id="IPR001087">
    <property type="entry name" value="GDSL"/>
</dbReference>
<dbReference type="CDD" id="cd01846">
    <property type="entry name" value="fatty_acyltransferase_like"/>
    <property type="match status" value="1"/>
</dbReference>
<dbReference type="GO" id="GO:0016788">
    <property type="term" value="F:hydrolase activity, acting on ester bonds"/>
    <property type="evidence" value="ECO:0007669"/>
    <property type="project" value="InterPro"/>
</dbReference>
<evidence type="ECO:0000313" key="2">
    <source>
        <dbReference type="EMBL" id="AFY91918.1"/>
    </source>
</evidence>
<evidence type="ECO:0000256" key="1">
    <source>
        <dbReference type="ARBA" id="ARBA00022729"/>
    </source>
</evidence>
<dbReference type="Gene3D" id="3.40.50.1110">
    <property type="entry name" value="SGNH hydrolase"/>
    <property type="match status" value="1"/>
</dbReference>
<dbReference type="KEGG" id="cmp:Cha6605_0641"/>
<accession>K9UBB8</accession>
<reference evidence="2 3" key="1">
    <citation type="submission" date="2012-05" db="EMBL/GenBank/DDBJ databases">
        <title>Finished chromosome of genome of Chamaesiphon sp. PCC 6605.</title>
        <authorList>
            <consortium name="US DOE Joint Genome Institute"/>
            <person name="Gugger M."/>
            <person name="Coursin T."/>
            <person name="Rippka R."/>
            <person name="Tandeau De Marsac N."/>
            <person name="Huntemann M."/>
            <person name="Wei C.-L."/>
            <person name="Han J."/>
            <person name="Detter J.C."/>
            <person name="Han C."/>
            <person name="Tapia R."/>
            <person name="Chen A."/>
            <person name="Kyrpides N."/>
            <person name="Mavromatis K."/>
            <person name="Markowitz V."/>
            <person name="Szeto E."/>
            <person name="Ivanova N."/>
            <person name="Pagani I."/>
            <person name="Pati A."/>
            <person name="Goodwin L."/>
            <person name="Nordberg H.P."/>
            <person name="Cantor M.N."/>
            <person name="Hua S.X."/>
            <person name="Woyke T."/>
            <person name="Kerfeld C.A."/>
        </authorList>
    </citation>
    <scope>NUCLEOTIDE SEQUENCE [LARGE SCALE GENOMIC DNA]</scope>
    <source>
        <strain evidence="3">ATCC 27169 / PCC 6605</strain>
    </source>
</reference>